<feature type="domain" description="YDG" evidence="3">
    <location>
        <begin position="2709"/>
        <end position="2776"/>
    </location>
</feature>
<feature type="region of interest" description="Disordered" evidence="2">
    <location>
        <begin position="162"/>
        <end position="205"/>
    </location>
</feature>
<dbReference type="Gene3D" id="3.80.10.10">
    <property type="entry name" value="Ribonuclease Inhibitor"/>
    <property type="match status" value="3"/>
</dbReference>
<dbReference type="PANTHER" id="PTHR13318">
    <property type="entry name" value="PARTNER OF PAIRED, ISOFORM B-RELATED"/>
    <property type="match status" value="1"/>
</dbReference>
<feature type="domain" description="YDG" evidence="3">
    <location>
        <begin position="1744"/>
        <end position="1818"/>
    </location>
</feature>
<feature type="domain" description="YDG" evidence="3">
    <location>
        <begin position="3321"/>
        <end position="3401"/>
    </location>
</feature>
<gene>
    <name evidence="4" type="ORF">JZO70_12645</name>
</gene>
<evidence type="ECO:0000256" key="1">
    <source>
        <dbReference type="ARBA" id="ARBA00004196"/>
    </source>
</evidence>
<feature type="domain" description="YDG" evidence="3">
    <location>
        <begin position="1478"/>
        <end position="1552"/>
    </location>
</feature>
<reference evidence="4 5" key="1">
    <citation type="submission" date="2021-03" db="EMBL/GenBank/DDBJ databases">
        <title>Enterococcal diversity collection.</title>
        <authorList>
            <person name="Gilmore M.S."/>
            <person name="Schwartzman J."/>
            <person name="Van Tyne D."/>
            <person name="Martin M."/>
            <person name="Earl A.M."/>
            <person name="Manson A.L."/>
            <person name="Straub T."/>
            <person name="Salamzade R."/>
            <person name="Saavedra J."/>
            <person name="Lebreton F."/>
            <person name="Prichula J."/>
            <person name="Schaufler K."/>
            <person name="Gaca A."/>
            <person name="Sgardioli B."/>
            <person name="Wagenaar J."/>
            <person name="Strong T."/>
        </authorList>
    </citation>
    <scope>NUCLEOTIDE SEQUENCE [LARGE SCALE GENOMIC DNA]</scope>
    <source>
        <strain evidence="4 5">669A</strain>
    </source>
</reference>
<dbReference type="PANTHER" id="PTHR13318:SF105">
    <property type="entry name" value="F-BOX_LRR-REPEAT PROTEIN 3"/>
    <property type="match status" value="1"/>
</dbReference>
<feature type="domain" description="YDG" evidence="3">
    <location>
        <begin position="2613"/>
        <end position="2687"/>
    </location>
</feature>
<name>A0ABS3LBK7_9ENTE</name>
<dbReference type="NCBIfam" id="TIGR02543">
    <property type="entry name" value="List_Bact_rpt"/>
    <property type="match status" value="1"/>
</dbReference>
<dbReference type="InterPro" id="IPR032675">
    <property type="entry name" value="LRR_dom_sf"/>
</dbReference>
<feature type="domain" description="YDG" evidence="3">
    <location>
        <begin position="2537"/>
        <end position="2602"/>
    </location>
</feature>
<proteinExistence type="predicted"/>
<keyword evidence="5" id="KW-1185">Reference proteome</keyword>
<feature type="domain" description="YDG" evidence="3">
    <location>
        <begin position="1571"/>
        <end position="1640"/>
    </location>
</feature>
<comment type="caution">
    <text evidence="4">The sequence shown here is derived from an EMBL/GenBank/DDBJ whole genome shotgun (WGS) entry which is preliminary data.</text>
</comment>
<accession>A0ABS3LBK7</accession>
<dbReference type="Pfam" id="PF18657">
    <property type="entry name" value="YDG"/>
    <property type="match status" value="17"/>
</dbReference>
<dbReference type="InterPro" id="IPR005046">
    <property type="entry name" value="DUF285"/>
</dbReference>
<dbReference type="Pfam" id="PF03382">
    <property type="entry name" value="DUF285"/>
    <property type="match status" value="3"/>
</dbReference>
<comment type="subcellular location">
    <subcellularLocation>
        <location evidence="1">Cell envelope</location>
    </subcellularLocation>
</comment>
<feature type="domain" description="YDG" evidence="3">
    <location>
        <begin position="2011"/>
        <end position="2078"/>
    </location>
</feature>
<feature type="domain" description="YDG" evidence="3">
    <location>
        <begin position="2965"/>
        <end position="3041"/>
    </location>
</feature>
<dbReference type="NCBIfam" id="TIGR02167">
    <property type="entry name" value="Liste_lipo_26"/>
    <property type="match status" value="16"/>
</dbReference>
<feature type="domain" description="YDG" evidence="3">
    <location>
        <begin position="2881"/>
        <end position="2956"/>
    </location>
</feature>
<dbReference type="InterPro" id="IPR013378">
    <property type="entry name" value="InlB-like_B-rpt"/>
</dbReference>
<feature type="domain" description="YDG" evidence="3">
    <location>
        <begin position="2269"/>
        <end position="2336"/>
    </location>
</feature>
<evidence type="ECO:0000259" key="3">
    <source>
        <dbReference type="Pfam" id="PF18657"/>
    </source>
</evidence>
<feature type="domain" description="YDG" evidence="3">
    <location>
        <begin position="3235"/>
        <end position="3309"/>
    </location>
</feature>
<feature type="domain" description="YDG" evidence="3">
    <location>
        <begin position="1394"/>
        <end position="1469"/>
    </location>
</feature>
<dbReference type="EMBL" id="JAFREM010000018">
    <property type="protein sequence ID" value="MBO1307017.1"/>
    <property type="molecule type" value="Genomic_DNA"/>
</dbReference>
<dbReference type="Gene3D" id="2.60.40.4270">
    <property type="entry name" value="Listeria-Bacteroides repeat domain"/>
    <property type="match status" value="4"/>
</dbReference>
<protein>
    <submittedName>
        <fullName evidence="4">BspA family leucine-rich repeat surface protein</fullName>
    </submittedName>
</protein>
<feature type="domain" description="YDG" evidence="3">
    <location>
        <begin position="2172"/>
        <end position="2248"/>
    </location>
</feature>
<feature type="domain" description="YDG" evidence="3">
    <location>
        <begin position="1916"/>
        <end position="1992"/>
    </location>
</feature>
<evidence type="ECO:0000313" key="5">
    <source>
        <dbReference type="Proteomes" id="UP000664601"/>
    </source>
</evidence>
<feature type="domain" description="YDG" evidence="3">
    <location>
        <begin position="2444"/>
        <end position="2517"/>
    </location>
</feature>
<sequence length="3542" mass="385945">MKRSNEDTKVHLGKQKHHFSKKKFNKQLISVTSTALLLFSNYGLFPLQVLAEEQAPVDTQEIETQLGTLTDELPVEPATTQEAPVRSITYYWNDGTDQSEISEDTIQAKPAEAMIRDGYTFQAWNTQPDGQGDSYQSEGALPESVTELYAVWEEIEVVDYSEPEESANVKPAQTDESAAESSEEPVAAAKATPRSQPVDSLTDDTSMWETESIMGEDDRLKITGYTGSAEQIKIPSVIDGKAVEIDLKGVLGNRLREVEHFAILPAGISGKPVRLTGTFSELFRGNTALLTAEFSDADATIIETGFRMFSDCQNLRSVGISELKTEQLASMAIMFGRCSNLTTISFGQLNTKNVKDMSFLFAGCTNLSSISWGNFNTENVRTMQEMFGICSNLSTLDLTHFDTSNVIDMSGMFFSCSGLTSLDLSTLDTSQVTNMSSMFCDCMVLTSLDLSTLDTSKVTNMSSMFERCGALTSLDLSSSFDTSQVTNMSSMFERCGALTSLDLSSSFDTSQVTNMNSMFERCGALTSLDLSTLDTSKVTVMSYMFYECMVLTSLDLSSSFDTSQVTNMNSMFFSCSGLTSLDLSRFDTNKVTDMRQMFALCGKLRELTISTEFELSTNTFLRGLPDPGTAGSKNYWVKDGNHSDPASNPDIYETTAEFIEKHNGITVTGVHTYTIDTVHDVTFDLAGGSGSVSTQRIFDGKMATDPQYTESTPGRIFDGWINKADNTRFDFATTVIEKPIELQAKWLYEDSDWIYEKMDTGISKIIRYKGTNKADITVPSELGGLPVEIDLKAVLGDILGKTVVNFEIQPATITGKPVKLTGTFNGLFENRQPDGGVIANTTLQSVTFNDADASQIENMSKMFYVCAAITELDLSNFKTEKVNNMAYMFMDCHKLKSITFSKDFKTENVQDMSSMFYNCSNLTELNLSSFNTANVRNMDAMFSYCSNLKELNLSSFETANVQSMFAMFQNCTSLTELNLSSFNTANVQSMFAMFQNCTSLTELNLSSFNTANVQDMMSMFNGCSNLTELNLSSFNTANVEIMLSMFEACSSLTELNLSNFDTTKVRMGGMFYECNKLTTLNLSSKFEFKWDHYLRDLPAAEDSGKTNYYWVKDGNLAEATNNPDAYANTGKFAEEHNKLNENPQKTAHEYKIEKAHKVTFDIAGGIDAPETLKVFHNQKAQIPDYQGTKKYYHLEGWKKDGVLFDFNQEITSPLDLIASWKINQYKVVFDKNDGTGSMAAQEMNCENEEPLKDNAFTRTGYVFSHWNTKKDDTGTEYKNKASVKNLSDTHEAEVTLYAQWKLDSNLVEAEIKKQEPTKVYDGSLDHEFIVDVTSLTNEAAPVKLKVTGKFASKDAKTQAFTVESWAVEEGDAAIDPLASPFEIEKGKITPLPITKEQLTFDEDSKTKVYNASEASNLAAVIKDNVLIGQDKAAIKISAEYNDKNAGDNKPITYNWELTGDQKGNYSLPEKESISGKITQKSITANWTAEDRPYNGTTAATVKGTLNDVEPGDQLTVSGTGGFVDKNVEANKNVTISGITLEGADKDNYKISELAEATATISKYQIKANQVTFENTDKPFDRTDDASQLTATFNNELPFERDELAVQITNAKYDNQNIGTAIPINYDWELAGADAANYKLPAKPDVTGAITDAVLTREAVIDRINQETATKPYDGDKNHEFTINITDLAQRRTRTETTIMLKVTGEFVQETAGDHDFTVTGWEVTSGNAALPSLDAPFSINGSITKKAITAKWNTPTKIYNGETEVEVTGTLQGLVGTDVVTITSEANFADANVEDNKAITISEVRLTGADAGNYSIEPIGSTKGTIDPYVLQEDQIEFSELNREYNQKFDSLLKATIKNEVLFGSDQVVIEISEAKFTSNQAGTGNAISYEWKLTGAQSTNYRLPDKKAVVKGEITKKPITAEWDETTKIYDGEKTAEVTSTLKDVIPGDVVGITFNANFEDANAAEDKDIEIAGITLNGKDGGNYSIVARAKTTGNIQPYALTHDQIEFSKLTKEYDKSKASLLEATFKENVLFGEDEAAIEFTKAEYADDQVGTGKTINFEWTLTGKQGVNYRLPDKKSVETGKITKRALSVKWSNPTKIYDGEKTADVTGTLENVVDKDDVGITFDANFANEDAGEGKTVEIAGITLTGDDAKNYSIDESGSTKGTITKKGLKATWSADDKVYDGKMDVVVTGTLDGALVEEASDVSISGTGSFEDKDVEENKPVKISAIKLTGSAAKNYEVTETVDATATISAYQIKEGQINFDNLNKPFDTTDSAVQITAKLPAEAPFKADDVEVALTDAVYGQKNIGKDIAITYNWDLTGEDAKNYKLPEEQKVLRGDITEAVMTEKAVIDQIKKADAPTKVYNGKVDHTYTVDITDAAKKKTRAATRIELEVTGEFAEPAAGDREFTVTSWKVTSGNAELLALTDSFTIEGKISPLAITAEWNEPEKTYDGETDVKVAGTPKGLIGKDEVTITSKATFDNANVGAGKAIGITDVALAGKDGANYSIAETTGTTKGTITAYELQENEIEFTGLTKEYDNKVDSTLKAAIKDKVLFGKDKVAIQISGAEFADEKAGKDKVIRYSWTLTGEQSGNYKLLDEVDVFGEITPAALTAEWTAEDKVYDGTTDAAVTGKLTGMIPDDQVTVKGTGEFEDKNSGPDKKVNVNAIQLEGADAGNYTVSESGEAKAEITAYQITEDQITFENLNKPFDTTDSAAQVTASLPEKAPFAADDLSVALTDAVYAQSDIGEEIGITYNWDLAGEDAQNYRLPEDKIVLQGNITEAVMTEDAVMEQIKKERPSRVYDGTKGHVFTVNITEAAQRKTRDATQIMLEVTGEFVQASAGEQGFNVTSWRVTSGNAQLPDLTEPFQIPGEIQQRAITVNWSAEDKVYDGSKVAKLIAACDDILGEDEVSFEAIGNYDDKNCGSHEVRLDATSVQLSGAHAGNYIVETQNDTCNIEITPRPATVEWQVADKVYDAKPDATVTGTLSNLVPDDEVVLATTAQFVDKNVGDDKPVHVNTPAISGADHQNYTITAPTEATATISPYDIQLGQISFAQTVKAFDTSADAKLTARLIGLPLEQDDLRIDITDARYPDSDIGENKAISYNWKLAGADEANYRLPEKPSVTGAIANPTVDDDTQARIIELLKQQTPEKVYDGNSVHQFELDITSAFGEPTRRATTPTQILLNVTGTFEQSDAGEQSFNVTDWNITSNNAVIGELPAGIVLEGSITKRAATIRWTAADKVYDGTTTAAVQASVNGLVTGDQVTVTGTGAFVDKNAGANKAVTITSSEVTGDAAVNYEFATPEIGITANIQQKGVTISGVKAVNRRANDSRLVELLGTDASLAGVLPADQKAVSFDLGQGTMADAAAGNGKAVTTNIQLTGDEAGNYVLTQPTDLTVDISKKKVTVTIVDENGNKQEVELEEGAKLPRPKDPVKDGFTFEGWYVDEALTQPFDFDQPITGNVTLYPKWSRNVPTATTTNRNIATPRVVTSTGNTTTSASGKSLPSTGDSLNNMWSMLGLGAIASAIAAWKKRKG</sequence>
<evidence type="ECO:0000256" key="2">
    <source>
        <dbReference type="SAM" id="MobiDB-lite"/>
    </source>
</evidence>
<feature type="domain" description="YDG" evidence="3">
    <location>
        <begin position="2088"/>
        <end position="2162"/>
    </location>
</feature>
<dbReference type="InterPro" id="IPR041248">
    <property type="entry name" value="YDG"/>
</dbReference>
<dbReference type="InterPro" id="IPR011889">
    <property type="entry name" value="Liste_lipo_26"/>
</dbReference>
<dbReference type="Proteomes" id="UP000664601">
    <property type="component" value="Unassembled WGS sequence"/>
</dbReference>
<evidence type="ECO:0000313" key="4">
    <source>
        <dbReference type="EMBL" id="MBO1307017.1"/>
    </source>
</evidence>
<feature type="compositionally biased region" description="Polar residues" evidence="2">
    <location>
        <begin position="193"/>
        <end position="205"/>
    </location>
</feature>
<dbReference type="SUPFAM" id="SSF52058">
    <property type="entry name" value="L domain-like"/>
    <property type="match status" value="2"/>
</dbReference>
<dbReference type="RefSeq" id="WP_207673931.1">
    <property type="nucleotide sequence ID" value="NZ_JAFREM010000018.1"/>
</dbReference>
<dbReference type="NCBIfam" id="TIGR01167">
    <property type="entry name" value="LPXTG_anchor"/>
    <property type="match status" value="1"/>
</dbReference>
<dbReference type="Pfam" id="PF09479">
    <property type="entry name" value="Flg_new"/>
    <property type="match status" value="5"/>
</dbReference>
<dbReference type="InterPro" id="IPR042229">
    <property type="entry name" value="Listeria/Bacterioides_rpt_sf"/>
</dbReference>
<organism evidence="4 5">
    <name type="scientific">Candidatus Enterococcus moelleringii</name>
    <dbReference type="NCBI Taxonomy" id="2815325"/>
    <lineage>
        <taxon>Bacteria</taxon>
        <taxon>Bacillati</taxon>
        <taxon>Bacillota</taxon>
        <taxon>Bacilli</taxon>
        <taxon>Lactobacillales</taxon>
        <taxon>Enterococcaceae</taxon>
        <taxon>Enterococcus</taxon>
    </lineage>
</organism>